<evidence type="ECO:0000256" key="1">
    <source>
        <dbReference type="SAM" id="MobiDB-lite"/>
    </source>
</evidence>
<dbReference type="EMBL" id="QDKP01000055">
    <property type="protein sequence ID" value="PVM74918.1"/>
    <property type="molecule type" value="Genomic_DNA"/>
</dbReference>
<reference evidence="2 3" key="1">
    <citation type="submission" date="2018-04" db="EMBL/GenBank/DDBJ databases">
        <title>The genome sequence of Caulobacter sp. 736.</title>
        <authorList>
            <person name="Gao J."/>
            <person name="Sun J."/>
        </authorList>
    </citation>
    <scope>NUCLEOTIDE SEQUENCE [LARGE SCALE GENOMIC DNA]</scope>
    <source>
        <strain evidence="2 3">736</strain>
    </source>
</reference>
<keyword evidence="3" id="KW-1185">Reference proteome</keyword>
<accession>A0A2T9J3F4</accession>
<comment type="caution">
    <text evidence="2">The sequence shown here is derived from an EMBL/GenBank/DDBJ whole genome shotgun (WGS) entry which is preliminary data.</text>
</comment>
<proteinExistence type="predicted"/>
<dbReference type="Proteomes" id="UP000244913">
    <property type="component" value="Unassembled WGS sequence"/>
</dbReference>
<organism evidence="2 3">
    <name type="scientific">Caulobacter radicis</name>
    <dbReference type="NCBI Taxonomy" id="2172650"/>
    <lineage>
        <taxon>Bacteria</taxon>
        <taxon>Pseudomonadati</taxon>
        <taxon>Pseudomonadota</taxon>
        <taxon>Alphaproteobacteria</taxon>
        <taxon>Caulobacterales</taxon>
        <taxon>Caulobacteraceae</taxon>
        <taxon>Caulobacter</taxon>
    </lineage>
</organism>
<sequence>MAAIMIAAGYAPNGRGWQMRRAGAPPYSRHSRPCGGNPSVSRKGGRGGSPAIRLLFTCERNQRFPPQGRE</sequence>
<dbReference type="AlphaFoldDB" id="A0A2T9J3F4"/>
<protein>
    <submittedName>
        <fullName evidence="2">Uncharacterized protein</fullName>
    </submittedName>
</protein>
<feature type="region of interest" description="Disordered" evidence="1">
    <location>
        <begin position="15"/>
        <end position="51"/>
    </location>
</feature>
<evidence type="ECO:0000313" key="3">
    <source>
        <dbReference type="Proteomes" id="UP000244913"/>
    </source>
</evidence>
<gene>
    <name evidence="2" type="ORF">DDF65_18965</name>
</gene>
<evidence type="ECO:0000313" key="2">
    <source>
        <dbReference type="EMBL" id="PVM74918.1"/>
    </source>
</evidence>
<name>A0A2T9J3F4_9CAUL</name>